<dbReference type="PaxDb" id="3218-PP1S14_185V6.1"/>
<evidence type="ECO:0000313" key="1">
    <source>
        <dbReference type="EMBL" id="PNR52807.1"/>
    </source>
</evidence>
<reference evidence="1 3" key="1">
    <citation type="journal article" date="2008" name="Science">
        <title>The Physcomitrella genome reveals evolutionary insights into the conquest of land by plants.</title>
        <authorList>
            <person name="Rensing S."/>
            <person name="Lang D."/>
            <person name="Zimmer A."/>
            <person name="Terry A."/>
            <person name="Salamov A."/>
            <person name="Shapiro H."/>
            <person name="Nishiyama T."/>
            <person name="Perroud P.-F."/>
            <person name="Lindquist E."/>
            <person name="Kamisugi Y."/>
            <person name="Tanahashi T."/>
            <person name="Sakakibara K."/>
            <person name="Fujita T."/>
            <person name="Oishi K."/>
            <person name="Shin-I T."/>
            <person name="Kuroki Y."/>
            <person name="Toyoda A."/>
            <person name="Suzuki Y."/>
            <person name="Hashimoto A."/>
            <person name="Yamaguchi K."/>
            <person name="Sugano A."/>
            <person name="Kohara Y."/>
            <person name="Fujiyama A."/>
            <person name="Anterola A."/>
            <person name="Aoki S."/>
            <person name="Ashton N."/>
            <person name="Barbazuk W.B."/>
            <person name="Barker E."/>
            <person name="Bennetzen J."/>
            <person name="Bezanilla M."/>
            <person name="Blankenship R."/>
            <person name="Cho S.H."/>
            <person name="Dutcher S."/>
            <person name="Estelle M."/>
            <person name="Fawcett J.A."/>
            <person name="Gundlach H."/>
            <person name="Hanada K."/>
            <person name="Heyl A."/>
            <person name="Hicks K.A."/>
            <person name="Hugh J."/>
            <person name="Lohr M."/>
            <person name="Mayer K."/>
            <person name="Melkozernov A."/>
            <person name="Murata T."/>
            <person name="Nelson D."/>
            <person name="Pils B."/>
            <person name="Prigge M."/>
            <person name="Reiss B."/>
            <person name="Renner T."/>
            <person name="Rombauts S."/>
            <person name="Rushton P."/>
            <person name="Sanderfoot A."/>
            <person name="Schween G."/>
            <person name="Shiu S.-H."/>
            <person name="Stueber K."/>
            <person name="Theodoulou F.L."/>
            <person name="Tu H."/>
            <person name="Van de Peer Y."/>
            <person name="Verrier P.J."/>
            <person name="Waters E."/>
            <person name="Wood A."/>
            <person name="Yang L."/>
            <person name="Cove D."/>
            <person name="Cuming A."/>
            <person name="Hasebe M."/>
            <person name="Lucas S."/>
            <person name="Mishler D.B."/>
            <person name="Reski R."/>
            <person name="Grigoriev I."/>
            <person name="Quatrano R.S."/>
            <person name="Boore J.L."/>
        </authorList>
    </citation>
    <scope>NUCLEOTIDE SEQUENCE [LARGE SCALE GENOMIC DNA]</scope>
    <source>
        <strain evidence="2 3">cv. Gransden 2004</strain>
    </source>
</reference>
<dbReference type="EnsemblPlants" id="Pp3c6_19190V3.1">
    <property type="protein sequence ID" value="PAC:32977352.CDS.1"/>
    <property type="gene ID" value="Pp3c6_19190"/>
</dbReference>
<evidence type="ECO:0000313" key="2">
    <source>
        <dbReference type="EnsemblPlants" id="PAC:32977352.CDS.1"/>
    </source>
</evidence>
<evidence type="ECO:0000313" key="3">
    <source>
        <dbReference type="Proteomes" id="UP000006727"/>
    </source>
</evidence>
<keyword evidence="3" id="KW-1185">Reference proteome</keyword>
<dbReference type="EMBL" id="ABEU02000006">
    <property type="protein sequence ID" value="PNR52807.1"/>
    <property type="molecule type" value="Genomic_DNA"/>
</dbReference>
<sequence>MPLGLAPTRHCRAAQSGGGGVTFQPCFGWVEKEAGCSQARNWLLLLLHDLCRFHLVSNVGVGC</sequence>
<reference evidence="2" key="3">
    <citation type="submission" date="2020-12" db="UniProtKB">
        <authorList>
            <consortium name="EnsemblPlants"/>
        </authorList>
    </citation>
    <scope>IDENTIFICATION</scope>
</reference>
<dbReference type="Proteomes" id="UP000006727">
    <property type="component" value="Chromosome 6"/>
</dbReference>
<dbReference type="Gramene" id="Pp3c6_19190V3.1">
    <property type="protein sequence ID" value="PAC:32977352.CDS.1"/>
    <property type="gene ID" value="Pp3c6_19190"/>
</dbReference>
<accession>A0A2K1KG97</accession>
<dbReference type="InParanoid" id="A0A2K1KG97"/>
<organism evidence="1">
    <name type="scientific">Physcomitrium patens</name>
    <name type="common">Spreading-leaved earth moss</name>
    <name type="synonym">Physcomitrella patens</name>
    <dbReference type="NCBI Taxonomy" id="3218"/>
    <lineage>
        <taxon>Eukaryota</taxon>
        <taxon>Viridiplantae</taxon>
        <taxon>Streptophyta</taxon>
        <taxon>Embryophyta</taxon>
        <taxon>Bryophyta</taxon>
        <taxon>Bryophytina</taxon>
        <taxon>Bryopsida</taxon>
        <taxon>Funariidae</taxon>
        <taxon>Funariales</taxon>
        <taxon>Funariaceae</taxon>
        <taxon>Physcomitrium</taxon>
    </lineage>
</organism>
<reference evidence="1 3" key="2">
    <citation type="journal article" date="2018" name="Plant J.">
        <title>The Physcomitrella patens chromosome-scale assembly reveals moss genome structure and evolution.</title>
        <authorList>
            <person name="Lang D."/>
            <person name="Ullrich K.K."/>
            <person name="Murat F."/>
            <person name="Fuchs J."/>
            <person name="Jenkins J."/>
            <person name="Haas F.B."/>
            <person name="Piednoel M."/>
            <person name="Gundlach H."/>
            <person name="Van Bel M."/>
            <person name="Meyberg R."/>
            <person name="Vives C."/>
            <person name="Morata J."/>
            <person name="Symeonidi A."/>
            <person name="Hiss M."/>
            <person name="Muchero W."/>
            <person name="Kamisugi Y."/>
            <person name="Saleh O."/>
            <person name="Blanc G."/>
            <person name="Decker E.L."/>
            <person name="van Gessel N."/>
            <person name="Grimwood J."/>
            <person name="Hayes R.D."/>
            <person name="Graham S.W."/>
            <person name="Gunter L.E."/>
            <person name="McDaniel S.F."/>
            <person name="Hoernstein S.N.W."/>
            <person name="Larsson A."/>
            <person name="Li F.W."/>
            <person name="Perroud P.F."/>
            <person name="Phillips J."/>
            <person name="Ranjan P."/>
            <person name="Rokshar D.S."/>
            <person name="Rothfels C.J."/>
            <person name="Schneider L."/>
            <person name="Shu S."/>
            <person name="Stevenson D.W."/>
            <person name="Thummler F."/>
            <person name="Tillich M."/>
            <person name="Villarreal Aguilar J.C."/>
            <person name="Widiez T."/>
            <person name="Wong G.K."/>
            <person name="Wymore A."/>
            <person name="Zhang Y."/>
            <person name="Zimmer A.D."/>
            <person name="Quatrano R.S."/>
            <person name="Mayer K.F.X."/>
            <person name="Goodstein D."/>
            <person name="Casacuberta J.M."/>
            <person name="Vandepoele K."/>
            <person name="Reski R."/>
            <person name="Cuming A.C."/>
            <person name="Tuskan G.A."/>
            <person name="Maumus F."/>
            <person name="Salse J."/>
            <person name="Schmutz J."/>
            <person name="Rensing S.A."/>
        </authorList>
    </citation>
    <scope>NUCLEOTIDE SEQUENCE [LARGE SCALE GENOMIC DNA]</scope>
    <source>
        <strain evidence="2 3">cv. Gransden 2004</strain>
    </source>
</reference>
<gene>
    <name evidence="1" type="ORF">PHYPA_009182</name>
</gene>
<proteinExistence type="predicted"/>
<name>A0A2K1KG97_PHYPA</name>
<protein>
    <submittedName>
        <fullName evidence="1 2">Uncharacterized protein</fullName>
    </submittedName>
</protein>
<dbReference type="AlphaFoldDB" id="A0A2K1KG97"/>
<dbReference type="EnsemblPlants" id="Pp3c6_19190V3.2">
    <property type="protein sequence ID" value="PAC:32977353.CDS.1"/>
    <property type="gene ID" value="Pp3c6_19190"/>
</dbReference>
<dbReference type="Gramene" id="Pp3c6_19190V3.2">
    <property type="protein sequence ID" value="PAC:32977353.CDS.1"/>
    <property type="gene ID" value="Pp3c6_19190"/>
</dbReference>